<name>A0A166K1K1_9AGAM</name>
<evidence type="ECO:0000313" key="1">
    <source>
        <dbReference type="EMBL" id="KZP21427.1"/>
    </source>
</evidence>
<reference evidence="1 2" key="1">
    <citation type="journal article" date="2016" name="Mol. Biol. Evol.">
        <title>Comparative Genomics of Early-Diverging Mushroom-Forming Fungi Provides Insights into the Origins of Lignocellulose Decay Capabilities.</title>
        <authorList>
            <person name="Nagy L.G."/>
            <person name="Riley R."/>
            <person name="Tritt A."/>
            <person name="Adam C."/>
            <person name="Daum C."/>
            <person name="Floudas D."/>
            <person name="Sun H."/>
            <person name="Yadav J.S."/>
            <person name="Pangilinan J."/>
            <person name="Larsson K.H."/>
            <person name="Matsuura K."/>
            <person name="Barry K."/>
            <person name="Labutti K."/>
            <person name="Kuo R."/>
            <person name="Ohm R.A."/>
            <person name="Bhattacharya S.S."/>
            <person name="Shirouzu T."/>
            <person name="Yoshinaga Y."/>
            <person name="Martin F.M."/>
            <person name="Grigoriev I.V."/>
            <person name="Hibbett D.S."/>
        </authorList>
    </citation>
    <scope>NUCLEOTIDE SEQUENCE [LARGE SCALE GENOMIC DNA]</scope>
    <source>
        <strain evidence="1 2">CBS 109695</strain>
    </source>
</reference>
<sequence>MSNLWNVKIRFRVRVLLRQNEHLTSPAVARAELLKGHKWLDTFHKARRGDTNLQRVLARYERVLHAKRDVKTASANSLNGNQSRPQPIHISGMIHRRRRARGRQMEHSRESQDCQRDLKREAEFETALSVKAREMGRPWGVYRHHFITNKVVEPLKARYETIHQTYRLDEARLHSPYPPELLTRIKQARRER</sequence>
<proteinExistence type="predicted"/>
<dbReference type="AlphaFoldDB" id="A0A166K1K1"/>
<keyword evidence="2" id="KW-1185">Reference proteome</keyword>
<dbReference type="OrthoDB" id="2571149at2759"/>
<dbReference type="EMBL" id="KV417547">
    <property type="protein sequence ID" value="KZP21427.1"/>
    <property type="molecule type" value="Genomic_DNA"/>
</dbReference>
<gene>
    <name evidence="1" type="ORF">FIBSPDRAFT_953685</name>
</gene>
<evidence type="ECO:0000313" key="2">
    <source>
        <dbReference type="Proteomes" id="UP000076532"/>
    </source>
</evidence>
<dbReference type="Proteomes" id="UP000076532">
    <property type="component" value="Unassembled WGS sequence"/>
</dbReference>
<protein>
    <submittedName>
        <fullName evidence="1">Uncharacterized protein</fullName>
    </submittedName>
</protein>
<accession>A0A166K1K1</accession>
<organism evidence="1 2">
    <name type="scientific">Athelia psychrophila</name>
    <dbReference type="NCBI Taxonomy" id="1759441"/>
    <lineage>
        <taxon>Eukaryota</taxon>
        <taxon>Fungi</taxon>
        <taxon>Dikarya</taxon>
        <taxon>Basidiomycota</taxon>
        <taxon>Agaricomycotina</taxon>
        <taxon>Agaricomycetes</taxon>
        <taxon>Agaricomycetidae</taxon>
        <taxon>Atheliales</taxon>
        <taxon>Atheliaceae</taxon>
        <taxon>Athelia</taxon>
    </lineage>
</organism>
<dbReference type="STRING" id="436010.A0A166K1K1"/>